<dbReference type="Proteomes" id="UP000199413">
    <property type="component" value="Unassembled WGS sequence"/>
</dbReference>
<accession>A0A1C6TDP0</accession>
<organism evidence="1 2">
    <name type="scientific">Micromonospora rhizosphaerae</name>
    <dbReference type="NCBI Taxonomy" id="568872"/>
    <lineage>
        <taxon>Bacteria</taxon>
        <taxon>Bacillati</taxon>
        <taxon>Actinomycetota</taxon>
        <taxon>Actinomycetes</taxon>
        <taxon>Micromonosporales</taxon>
        <taxon>Micromonosporaceae</taxon>
        <taxon>Micromonospora</taxon>
    </lineage>
</organism>
<keyword evidence="2" id="KW-1185">Reference proteome</keyword>
<proteinExistence type="predicted"/>
<dbReference type="EMBL" id="FMHV01000002">
    <property type="protein sequence ID" value="SCL39891.1"/>
    <property type="molecule type" value="Genomic_DNA"/>
</dbReference>
<protein>
    <submittedName>
        <fullName evidence="1">Uncharacterized protein</fullName>
    </submittedName>
</protein>
<evidence type="ECO:0000313" key="2">
    <source>
        <dbReference type="Proteomes" id="UP000199413"/>
    </source>
</evidence>
<evidence type="ECO:0000313" key="1">
    <source>
        <dbReference type="EMBL" id="SCL39891.1"/>
    </source>
</evidence>
<sequence>MHEFVGNGTLPTSHCTDDGVGLVYRGTRLVEAVADHEGVAAYEVSRAEHGSVRETRIEPRLLTAQPA</sequence>
<name>A0A1C6TDP0_9ACTN</name>
<dbReference type="AlphaFoldDB" id="A0A1C6TDP0"/>
<dbReference type="STRING" id="568872.GA0070624_6726"/>
<reference evidence="2" key="1">
    <citation type="submission" date="2016-06" db="EMBL/GenBank/DDBJ databases">
        <authorList>
            <person name="Varghese N."/>
            <person name="Submissions Spin"/>
        </authorList>
    </citation>
    <scope>NUCLEOTIDE SEQUENCE [LARGE SCALE GENOMIC DNA]</scope>
    <source>
        <strain evidence="2">DSM 45431</strain>
    </source>
</reference>
<gene>
    <name evidence="1" type="ORF">GA0070624_6726</name>
</gene>